<feature type="compositionally biased region" description="Polar residues" evidence="1">
    <location>
        <begin position="19"/>
        <end position="31"/>
    </location>
</feature>
<sequence>MSSDEQYSADMLKAAPAQLISNDSPISNWRQ</sequence>
<dbReference type="EMBL" id="GBXM01078862">
    <property type="protein sequence ID" value="JAH29715.1"/>
    <property type="molecule type" value="Transcribed_RNA"/>
</dbReference>
<dbReference type="AlphaFoldDB" id="A0A0E9RMN5"/>
<proteinExistence type="predicted"/>
<accession>A0A0E9RMN5</accession>
<organism evidence="2">
    <name type="scientific">Anguilla anguilla</name>
    <name type="common">European freshwater eel</name>
    <name type="synonym">Muraena anguilla</name>
    <dbReference type="NCBI Taxonomy" id="7936"/>
    <lineage>
        <taxon>Eukaryota</taxon>
        <taxon>Metazoa</taxon>
        <taxon>Chordata</taxon>
        <taxon>Craniata</taxon>
        <taxon>Vertebrata</taxon>
        <taxon>Euteleostomi</taxon>
        <taxon>Actinopterygii</taxon>
        <taxon>Neopterygii</taxon>
        <taxon>Teleostei</taxon>
        <taxon>Anguilliformes</taxon>
        <taxon>Anguillidae</taxon>
        <taxon>Anguilla</taxon>
    </lineage>
</organism>
<evidence type="ECO:0000313" key="2">
    <source>
        <dbReference type="EMBL" id="JAH29715.1"/>
    </source>
</evidence>
<evidence type="ECO:0000256" key="1">
    <source>
        <dbReference type="SAM" id="MobiDB-lite"/>
    </source>
</evidence>
<reference evidence="2" key="2">
    <citation type="journal article" date="2015" name="Fish Shellfish Immunol.">
        <title>Early steps in the European eel (Anguilla anguilla)-Vibrio vulnificus interaction in the gills: Role of the RtxA13 toxin.</title>
        <authorList>
            <person name="Callol A."/>
            <person name="Pajuelo D."/>
            <person name="Ebbesson L."/>
            <person name="Teles M."/>
            <person name="MacKenzie S."/>
            <person name="Amaro C."/>
        </authorList>
    </citation>
    <scope>NUCLEOTIDE SEQUENCE</scope>
</reference>
<reference evidence="2" key="1">
    <citation type="submission" date="2014-11" db="EMBL/GenBank/DDBJ databases">
        <authorList>
            <person name="Amaro Gonzalez C."/>
        </authorList>
    </citation>
    <scope>NUCLEOTIDE SEQUENCE</scope>
</reference>
<name>A0A0E9RMN5_ANGAN</name>
<protein>
    <submittedName>
        <fullName evidence="2">Uncharacterized protein</fullName>
    </submittedName>
</protein>
<feature type="region of interest" description="Disordered" evidence="1">
    <location>
        <begin position="1"/>
        <end position="31"/>
    </location>
</feature>